<dbReference type="PANTHER" id="PTHR31126:SF46">
    <property type="entry name" value="TYROSINE-PROTEIN PHOSPHATASE DSP5"/>
    <property type="match status" value="1"/>
</dbReference>
<protein>
    <submittedName>
        <fullName evidence="2">Uncharacterized protein</fullName>
    </submittedName>
</protein>
<keyword evidence="1" id="KW-1133">Transmembrane helix</keyword>
<evidence type="ECO:0000313" key="2">
    <source>
        <dbReference type="EMBL" id="DAD25359.1"/>
    </source>
</evidence>
<dbReference type="PANTHER" id="PTHR31126">
    <property type="entry name" value="TYROSINE-PROTEIN PHOSPHATASE"/>
    <property type="match status" value="1"/>
</dbReference>
<keyword evidence="1" id="KW-0812">Transmembrane</keyword>
<proteinExistence type="predicted"/>
<dbReference type="Pfam" id="PF03162">
    <property type="entry name" value="Y_phosphatase2"/>
    <property type="match status" value="1"/>
</dbReference>
<dbReference type="AlphaFoldDB" id="A0A822Y235"/>
<name>A0A822Y235_NELNU</name>
<dbReference type="InterPro" id="IPR029021">
    <property type="entry name" value="Prot-tyrosine_phosphatase-like"/>
</dbReference>
<gene>
    <name evidence="2" type="ORF">HUJ06_026823</name>
</gene>
<feature type="transmembrane region" description="Helical" evidence="1">
    <location>
        <begin position="41"/>
        <end position="63"/>
    </location>
</feature>
<organism evidence="2 3">
    <name type="scientific">Nelumbo nucifera</name>
    <name type="common">Sacred lotus</name>
    <dbReference type="NCBI Taxonomy" id="4432"/>
    <lineage>
        <taxon>Eukaryota</taxon>
        <taxon>Viridiplantae</taxon>
        <taxon>Streptophyta</taxon>
        <taxon>Embryophyta</taxon>
        <taxon>Tracheophyta</taxon>
        <taxon>Spermatophyta</taxon>
        <taxon>Magnoliopsida</taxon>
        <taxon>Proteales</taxon>
        <taxon>Nelumbonaceae</taxon>
        <taxon>Nelumbo</taxon>
    </lineage>
</organism>
<dbReference type="InterPro" id="IPR004861">
    <property type="entry name" value="Siw14-like"/>
</dbReference>
<accession>A0A822Y235</accession>
<dbReference type="EMBL" id="DUZY01000001">
    <property type="protein sequence ID" value="DAD25359.1"/>
    <property type="molecule type" value="Genomic_DNA"/>
</dbReference>
<keyword evidence="1" id="KW-0472">Membrane</keyword>
<evidence type="ECO:0000256" key="1">
    <source>
        <dbReference type="SAM" id="Phobius"/>
    </source>
</evidence>
<dbReference type="Gene3D" id="3.90.190.10">
    <property type="entry name" value="Protein tyrosine phosphatase superfamily"/>
    <property type="match status" value="1"/>
</dbReference>
<evidence type="ECO:0000313" key="3">
    <source>
        <dbReference type="Proteomes" id="UP000607653"/>
    </source>
</evidence>
<dbReference type="Proteomes" id="UP000607653">
    <property type="component" value="Unassembled WGS sequence"/>
</dbReference>
<keyword evidence="3" id="KW-1185">Reference proteome</keyword>
<reference evidence="2 3" key="1">
    <citation type="journal article" date="2020" name="Mol. Biol. Evol.">
        <title>Distinct Expression and Methylation Patterns for Genes with Different Fates following a Single Whole-Genome Duplication in Flowering Plants.</title>
        <authorList>
            <person name="Shi T."/>
            <person name="Rahmani R.S."/>
            <person name="Gugger P.F."/>
            <person name="Wang M."/>
            <person name="Li H."/>
            <person name="Zhang Y."/>
            <person name="Li Z."/>
            <person name="Wang Q."/>
            <person name="Van de Peer Y."/>
            <person name="Marchal K."/>
            <person name="Chen J."/>
        </authorList>
    </citation>
    <scope>NUCLEOTIDE SEQUENCE [LARGE SCALE GENOMIC DNA]</scope>
    <source>
        <tissue evidence="2">Leaf</tissue>
    </source>
</reference>
<dbReference type="SUPFAM" id="SSF52799">
    <property type="entry name" value="(Phosphotyrosine protein) phosphatases II"/>
    <property type="match status" value="1"/>
</dbReference>
<comment type="caution">
    <text evidence="2">The sequence shown here is derived from an EMBL/GenBank/DDBJ whole genome shotgun (WGS) entry which is preliminary data.</text>
</comment>
<sequence>MGMILNGDDDLVPPSNFAMVERGIYRSGFPTQSNFGFLETLNLRSIMLVVFSLICFLFILVWWDHGFPCFFFN</sequence>